<keyword evidence="3" id="KW-1185">Reference proteome</keyword>
<dbReference type="Proteomes" id="UP001214250">
    <property type="component" value="Chromosome 1"/>
</dbReference>
<dbReference type="EMBL" id="CP117811">
    <property type="protein sequence ID" value="WDE96941.1"/>
    <property type="molecule type" value="Genomic_DNA"/>
</dbReference>
<protein>
    <submittedName>
        <fullName evidence="2">Uncharacterized protein</fullName>
    </submittedName>
</protein>
<evidence type="ECO:0000313" key="3">
    <source>
        <dbReference type="Proteomes" id="UP001214250"/>
    </source>
</evidence>
<organism evidence="2 3">
    <name type="scientific">Lentisphaera profundi</name>
    <dbReference type="NCBI Taxonomy" id="1658616"/>
    <lineage>
        <taxon>Bacteria</taxon>
        <taxon>Pseudomonadati</taxon>
        <taxon>Lentisphaerota</taxon>
        <taxon>Lentisphaeria</taxon>
        <taxon>Lentisphaerales</taxon>
        <taxon>Lentisphaeraceae</taxon>
        <taxon>Lentisphaera</taxon>
    </lineage>
</organism>
<accession>A0ABY7VVU2</accession>
<name>A0ABY7VVU2_9BACT</name>
<gene>
    <name evidence="2" type="ORF">PQO03_03070</name>
</gene>
<feature type="signal peptide" evidence="1">
    <location>
        <begin position="1"/>
        <end position="17"/>
    </location>
</feature>
<keyword evidence="1" id="KW-0732">Signal</keyword>
<evidence type="ECO:0000256" key="1">
    <source>
        <dbReference type="SAM" id="SignalP"/>
    </source>
</evidence>
<feature type="chain" id="PRO_5046959188" evidence="1">
    <location>
        <begin position="18"/>
        <end position="146"/>
    </location>
</feature>
<sequence>MKLATLCLLFFSFYSFADKQDILKIDLNNDLKFSLDEQNSWIVVALEEFEKYKVRGSSKIRKKLSLIFSSDIDKNNIIDPQEERIIRARLAAICYYYEQLFSKYASEGDMKKIDYQYPSMIPAYDLIDPFKDDKDKISPSLTPLYF</sequence>
<dbReference type="RefSeq" id="WP_274151033.1">
    <property type="nucleotide sequence ID" value="NZ_CP117811.1"/>
</dbReference>
<proteinExistence type="predicted"/>
<reference evidence="2 3" key="1">
    <citation type="submission" date="2023-02" db="EMBL/GenBank/DDBJ databases">
        <title>Genome sequence of Lentisphaera profundi SAORIC-696.</title>
        <authorList>
            <person name="Kim e."/>
            <person name="Cho J.-C."/>
            <person name="Choi A."/>
            <person name="Kang I."/>
        </authorList>
    </citation>
    <scope>NUCLEOTIDE SEQUENCE [LARGE SCALE GENOMIC DNA]</scope>
    <source>
        <strain evidence="2 3">SAORIC-696</strain>
    </source>
</reference>
<evidence type="ECO:0000313" key="2">
    <source>
        <dbReference type="EMBL" id="WDE96941.1"/>
    </source>
</evidence>